<gene>
    <name evidence="1" type="ORF">GRF29_103g63361</name>
</gene>
<sequence>MFFAPIKSMHGEPERWDTCPTPRAHGSTALVWDRSPRNSSIKVQDFDILNPERLSISLLVRTKVVHHEIVHVYWSAARAWSNKLESSVAPNPRDVSNVVAWTYAALAHATITVSNSTSELTYLCKNFDTLSSRYYTAFASPDGDVAQLAKDAICAASKSSNPSPLPVPQNMLWYMKMYTGGIFNMQAYSAKTPSTKWYFDMCYYVEASLLKGLWAPCRDSTDEGGVDVEGGFCVAAGYFGKGPFSKYTDAAQSADSARQANILMSKFMASVFKVIAGEKKQIEYVCNNWKRYEPGFGKTSLVASTVKEMANWVAAE</sequence>
<dbReference type="AlphaFoldDB" id="A0AAN6LTG4"/>
<organism evidence="1 2">
    <name type="scientific">Pseudopithomyces chartarum</name>
    <dbReference type="NCBI Taxonomy" id="1892770"/>
    <lineage>
        <taxon>Eukaryota</taxon>
        <taxon>Fungi</taxon>
        <taxon>Dikarya</taxon>
        <taxon>Ascomycota</taxon>
        <taxon>Pezizomycotina</taxon>
        <taxon>Dothideomycetes</taxon>
        <taxon>Pleosporomycetidae</taxon>
        <taxon>Pleosporales</taxon>
        <taxon>Massarineae</taxon>
        <taxon>Didymosphaeriaceae</taxon>
        <taxon>Pseudopithomyces</taxon>
    </lineage>
</organism>
<keyword evidence="2" id="KW-1185">Reference proteome</keyword>
<evidence type="ECO:0000313" key="2">
    <source>
        <dbReference type="Proteomes" id="UP001280581"/>
    </source>
</evidence>
<dbReference type="EMBL" id="WVTA01000009">
    <property type="protein sequence ID" value="KAK3207167.1"/>
    <property type="molecule type" value="Genomic_DNA"/>
</dbReference>
<name>A0AAN6LTG4_9PLEO</name>
<evidence type="ECO:0000313" key="1">
    <source>
        <dbReference type="EMBL" id="KAK3207167.1"/>
    </source>
</evidence>
<reference evidence="1 2" key="1">
    <citation type="submission" date="2021-02" db="EMBL/GenBank/DDBJ databases">
        <title>Genome assembly of Pseudopithomyces chartarum.</title>
        <authorList>
            <person name="Jauregui R."/>
            <person name="Singh J."/>
            <person name="Voisey C."/>
        </authorList>
    </citation>
    <scope>NUCLEOTIDE SEQUENCE [LARGE SCALE GENOMIC DNA]</scope>
    <source>
        <strain evidence="1 2">AGR01</strain>
    </source>
</reference>
<protein>
    <submittedName>
        <fullName evidence="1">Uncharacterized protein</fullName>
    </submittedName>
</protein>
<accession>A0AAN6LTG4</accession>
<dbReference type="Proteomes" id="UP001280581">
    <property type="component" value="Unassembled WGS sequence"/>
</dbReference>
<comment type="caution">
    <text evidence="1">The sequence shown here is derived from an EMBL/GenBank/DDBJ whole genome shotgun (WGS) entry which is preliminary data.</text>
</comment>
<proteinExistence type="predicted"/>